<keyword evidence="2" id="KW-1185">Reference proteome</keyword>
<accession>A0A2I0X215</accession>
<gene>
    <name evidence="1" type="ORF">MA16_Dca003975</name>
</gene>
<dbReference type="Proteomes" id="UP000233837">
    <property type="component" value="Unassembled WGS sequence"/>
</dbReference>
<evidence type="ECO:0000313" key="1">
    <source>
        <dbReference type="EMBL" id="PKU81958.1"/>
    </source>
</evidence>
<dbReference type="AlphaFoldDB" id="A0A2I0X215"/>
<reference evidence="1 2" key="2">
    <citation type="journal article" date="2017" name="Nature">
        <title>The Apostasia genome and the evolution of orchids.</title>
        <authorList>
            <person name="Zhang G.Q."/>
            <person name="Liu K.W."/>
            <person name="Li Z."/>
            <person name="Lohaus R."/>
            <person name="Hsiao Y.Y."/>
            <person name="Niu S.C."/>
            <person name="Wang J.Y."/>
            <person name="Lin Y.C."/>
            <person name="Xu Q."/>
            <person name="Chen L.J."/>
            <person name="Yoshida K."/>
            <person name="Fujiwara S."/>
            <person name="Wang Z.W."/>
            <person name="Zhang Y.Q."/>
            <person name="Mitsuda N."/>
            <person name="Wang M."/>
            <person name="Liu G.H."/>
            <person name="Pecoraro L."/>
            <person name="Huang H.X."/>
            <person name="Xiao X.J."/>
            <person name="Lin M."/>
            <person name="Wu X.Y."/>
            <person name="Wu W.L."/>
            <person name="Chen Y.Y."/>
            <person name="Chang S.B."/>
            <person name="Sakamoto S."/>
            <person name="Ohme-Takagi M."/>
            <person name="Yagi M."/>
            <person name="Zeng S.J."/>
            <person name="Shen C.Y."/>
            <person name="Yeh C.M."/>
            <person name="Luo Y.B."/>
            <person name="Tsai W.C."/>
            <person name="Van de Peer Y."/>
            <person name="Liu Z.J."/>
        </authorList>
    </citation>
    <scope>NUCLEOTIDE SEQUENCE [LARGE SCALE GENOMIC DNA]</scope>
    <source>
        <tissue evidence="1">The whole plant</tissue>
    </source>
</reference>
<sequence>MFECSREWMLAVQTSQTAVQAAPDDKYAVEDTPNCCPEYSNCCPRCLEVTGVEGRGGRSLHSK</sequence>
<reference evidence="1 2" key="1">
    <citation type="journal article" date="2016" name="Sci. Rep.">
        <title>The Dendrobium catenatum Lindl. genome sequence provides insights into polysaccharide synthase, floral development and adaptive evolution.</title>
        <authorList>
            <person name="Zhang G.Q."/>
            <person name="Xu Q."/>
            <person name="Bian C."/>
            <person name="Tsai W.C."/>
            <person name="Yeh C.M."/>
            <person name="Liu K.W."/>
            <person name="Yoshida K."/>
            <person name="Zhang L.S."/>
            <person name="Chang S.B."/>
            <person name="Chen F."/>
            <person name="Shi Y."/>
            <person name="Su Y.Y."/>
            <person name="Zhang Y.Q."/>
            <person name="Chen L.J."/>
            <person name="Yin Y."/>
            <person name="Lin M."/>
            <person name="Huang H."/>
            <person name="Deng H."/>
            <person name="Wang Z.W."/>
            <person name="Zhu S.L."/>
            <person name="Zhao X."/>
            <person name="Deng C."/>
            <person name="Niu S.C."/>
            <person name="Huang J."/>
            <person name="Wang M."/>
            <person name="Liu G.H."/>
            <person name="Yang H.J."/>
            <person name="Xiao X.J."/>
            <person name="Hsiao Y.Y."/>
            <person name="Wu W.L."/>
            <person name="Chen Y.Y."/>
            <person name="Mitsuda N."/>
            <person name="Ohme-Takagi M."/>
            <person name="Luo Y.B."/>
            <person name="Van de Peer Y."/>
            <person name="Liu Z.J."/>
        </authorList>
    </citation>
    <scope>NUCLEOTIDE SEQUENCE [LARGE SCALE GENOMIC DNA]</scope>
    <source>
        <tissue evidence="1">The whole plant</tissue>
    </source>
</reference>
<dbReference type="EMBL" id="KZ502211">
    <property type="protein sequence ID" value="PKU81958.1"/>
    <property type="molecule type" value="Genomic_DNA"/>
</dbReference>
<protein>
    <submittedName>
        <fullName evidence="1">Uncharacterized protein</fullName>
    </submittedName>
</protein>
<organism evidence="1 2">
    <name type="scientific">Dendrobium catenatum</name>
    <dbReference type="NCBI Taxonomy" id="906689"/>
    <lineage>
        <taxon>Eukaryota</taxon>
        <taxon>Viridiplantae</taxon>
        <taxon>Streptophyta</taxon>
        <taxon>Embryophyta</taxon>
        <taxon>Tracheophyta</taxon>
        <taxon>Spermatophyta</taxon>
        <taxon>Magnoliopsida</taxon>
        <taxon>Liliopsida</taxon>
        <taxon>Asparagales</taxon>
        <taxon>Orchidaceae</taxon>
        <taxon>Epidendroideae</taxon>
        <taxon>Malaxideae</taxon>
        <taxon>Dendrobiinae</taxon>
        <taxon>Dendrobium</taxon>
    </lineage>
</organism>
<proteinExistence type="predicted"/>
<evidence type="ECO:0000313" key="2">
    <source>
        <dbReference type="Proteomes" id="UP000233837"/>
    </source>
</evidence>
<name>A0A2I0X215_9ASPA</name>